<dbReference type="eggNOG" id="COG2433">
    <property type="taxonomic scope" value="Bacteria"/>
</dbReference>
<evidence type="ECO:0000313" key="2">
    <source>
        <dbReference type="EMBL" id="ABW19214.1"/>
    </source>
</evidence>
<gene>
    <name evidence="2" type="ordered locus">Clos_1674</name>
</gene>
<proteinExistence type="predicted"/>
<dbReference type="Gene3D" id="2.120.10.70">
    <property type="entry name" value="Fucose-specific lectin"/>
    <property type="match status" value="1"/>
</dbReference>
<dbReference type="EMBL" id="CP000853">
    <property type="protein sequence ID" value="ABW19214.1"/>
    <property type="molecule type" value="Genomic_DNA"/>
</dbReference>
<dbReference type="Proteomes" id="UP000000269">
    <property type="component" value="Chromosome"/>
</dbReference>
<reference evidence="3" key="1">
    <citation type="submission" date="2007-10" db="EMBL/GenBank/DDBJ databases">
        <title>Complete genome of Alkaliphilus oremlandii OhILAs.</title>
        <authorList>
            <person name="Copeland A."/>
            <person name="Lucas S."/>
            <person name="Lapidus A."/>
            <person name="Barry K."/>
            <person name="Detter J.C."/>
            <person name="Glavina del Rio T."/>
            <person name="Hammon N."/>
            <person name="Israni S."/>
            <person name="Dalin E."/>
            <person name="Tice H."/>
            <person name="Pitluck S."/>
            <person name="Chain P."/>
            <person name="Malfatti S."/>
            <person name="Shin M."/>
            <person name="Vergez L."/>
            <person name="Schmutz J."/>
            <person name="Larimer F."/>
            <person name="Land M."/>
            <person name="Hauser L."/>
            <person name="Kyrpides N."/>
            <person name="Mikhailova N."/>
            <person name="Stolz J.F."/>
            <person name="Dawson A."/>
            <person name="Fisher E."/>
            <person name="Crable B."/>
            <person name="Perera E."/>
            <person name="Lisak J."/>
            <person name="Ranganathan M."/>
            <person name="Basu P."/>
            <person name="Richardson P."/>
        </authorList>
    </citation>
    <scope>NUCLEOTIDE SEQUENCE [LARGE SCALE GENOMIC DNA]</scope>
    <source>
        <strain evidence="3">OhILAs</strain>
    </source>
</reference>
<sequence>MQLTTTQQYLAQTHNNLFYVFSINKDQSLHYRIYKDHATVLETNILAQSILDFTVTMDQKDQIHMICVDLEGNLLYYIHQNDSWNSKTISKFDVKSNIYRYFMLFVQNGYTHIIYNKTNLLTPMLSSIEHIYWNQNGINKSIVANYIHGRYPSPHQIAMDRTKNLHLLYKVHHKTNHQIYYTKFNVLTKKWTTAELVTNLSEDNSHPYIFVDRMDNIHMAWCSIEQNNFILKYKYKPKTINGKSSWSHTQILSNRNSNTLSPIILQEDDLIKILCKQNNQIIEIYSKDFGCNWELKNDMLSSDNSTEIIKFFSNRKINDKFLMQDIYGSIDNTLKTIGIDLFFHLKEESTTVNLTEAPLQPLEGYEKDEDNSLEVLQHDLPQSQVTTEEEGANIENITLPHDMEHKIDSARYQTIINELLFNYETIEKQLTQIEEEKKRLTKTICSYESDLNLLEEKLVTYKKQMLTFQDKLTEATSHSSIFHKFLNFFK</sequence>
<protein>
    <submittedName>
        <fullName evidence="2">Uncharacterized protein</fullName>
    </submittedName>
</protein>
<name>A8MGJ1_ALKOO</name>
<dbReference type="KEGG" id="aoe:Clos_1674"/>
<evidence type="ECO:0000313" key="3">
    <source>
        <dbReference type="Proteomes" id="UP000000269"/>
    </source>
</evidence>
<keyword evidence="3" id="KW-1185">Reference proteome</keyword>
<dbReference type="SUPFAM" id="SSF89372">
    <property type="entry name" value="Fucose-specific lectin"/>
    <property type="match status" value="1"/>
</dbReference>
<feature type="coiled-coil region" evidence="1">
    <location>
        <begin position="416"/>
        <end position="471"/>
    </location>
</feature>
<dbReference type="RefSeq" id="WP_012159526.1">
    <property type="nucleotide sequence ID" value="NC_009922.1"/>
</dbReference>
<accession>A8MGJ1</accession>
<dbReference type="HOGENOM" id="CLU_556262_0_0_9"/>
<dbReference type="AlphaFoldDB" id="A8MGJ1"/>
<organism evidence="2 3">
    <name type="scientific">Alkaliphilus oremlandii (strain OhILAs)</name>
    <name type="common">Clostridium oremlandii (strain OhILAs)</name>
    <dbReference type="NCBI Taxonomy" id="350688"/>
    <lineage>
        <taxon>Bacteria</taxon>
        <taxon>Bacillati</taxon>
        <taxon>Bacillota</taxon>
        <taxon>Clostridia</taxon>
        <taxon>Peptostreptococcales</taxon>
        <taxon>Natronincolaceae</taxon>
        <taxon>Alkaliphilus</taxon>
    </lineage>
</organism>
<evidence type="ECO:0000256" key="1">
    <source>
        <dbReference type="SAM" id="Coils"/>
    </source>
</evidence>
<keyword evidence="1" id="KW-0175">Coiled coil</keyword>
<dbReference type="STRING" id="350688.Clos_1674"/>
<dbReference type="OrthoDB" id="1707719at2"/>